<keyword evidence="2" id="KW-0808">Transferase</keyword>
<dbReference type="PATRIC" id="fig|1239307.3.peg.3882"/>
<feature type="domain" description="Glycosyl transferase family 1" evidence="1">
    <location>
        <begin position="204"/>
        <end position="310"/>
    </location>
</feature>
<proteinExistence type="predicted"/>
<name>W0HXE4_9GAMM</name>
<dbReference type="OrthoDB" id="9119476at2"/>
<dbReference type="RefSeq" id="WP_025423632.1">
    <property type="nucleotide sequence ID" value="NZ_CP006569.1"/>
</dbReference>
<evidence type="ECO:0000313" key="2">
    <source>
        <dbReference type="EMBL" id="AHF78511.1"/>
    </source>
</evidence>
<dbReference type="GO" id="GO:0016757">
    <property type="term" value="F:glycosyltransferase activity"/>
    <property type="evidence" value="ECO:0007669"/>
    <property type="project" value="InterPro"/>
</dbReference>
<dbReference type="Gene3D" id="3.40.50.2000">
    <property type="entry name" value="Glycogen Phosphorylase B"/>
    <property type="match status" value="1"/>
</dbReference>
<dbReference type="SUPFAM" id="SSF53756">
    <property type="entry name" value="UDP-Glycosyltransferase/glycogen phosphorylase"/>
    <property type="match status" value="1"/>
</dbReference>
<keyword evidence="3" id="KW-1185">Reference proteome</keyword>
<gene>
    <name evidence="2" type="primary">wbeA</name>
    <name evidence="2" type="ORF">Sant_3525</name>
</gene>
<dbReference type="InterPro" id="IPR001296">
    <property type="entry name" value="Glyco_trans_1"/>
</dbReference>
<dbReference type="Proteomes" id="UP000019028">
    <property type="component" value="Chromosome"/>
</dbReference>
<sequence>MKRIAIVSSFAESCGNAYFTQILVNSMRRLGYHVECLGLNLLLTQSTSRAIRARADEHIDEICARLKTFDGVNIQFESGLYGSLPGDILRRARKLIDANPNTSITLHSPRLLSETATQREAIKMALRLSFKRALQLYVEPLRQNIPMRINHRLIRYLKQRNINIIVHTLRAREQIEMYHNYRNVAVHPLKIVDDYTDIKPDLMDAIRRKYRFGKDVKIIGMFGFINEYKGHTLAIKALACLPRNYKLLLFGRQHPQTIRKNEPVSHYTHLLQAKIEEAKLEDRVFFMGEYEHEAFVSLVAAVDVVWLPYVENGQDGSGIASIAFDVSECVLCSSSFAFDEMFRLLPHYDNYMRFDIGNYMELASKTCNFLPITPAAGRSAQPVFSTDSQAELYVRLSLGEPLHETMACEVDALPAT</sequence>
<dbReference type="Pfam" id="PF00534">
    <property type="entry name" value="Glycos_transf_1"/>
    <property type="match status" value="1"/>
</dbReference>
<evidence type="ECO:0000259" key="1">
    <source>
        <dbReference type="Pfam" id="PF00534"/>
    </source>
</evidence>
<dbReference type="EMBL" id="CP006569">
    <property type="protein sequence ID" value="AHF78511.1"/>
    <property type="molecule type" value="Genomic_DNA"/>
</dbReference>
<accession>W0HXE4</accession>
<organism evidence="2 3">
    <name type="scientific">Sodalis praecaptivus</name>
    <dbReference type="NCBI Taxonomy" id="1239307"/>
    <lineage>
        <taxon>Bacteria</taxon>
        <taxon>Pseudomonadati</taxon>
        <taxon>Pseudomonadota</taxon>
        <taxon>Gammaproteobacteria</taxon>
        <taxon>Enterobacterales</taxon>
        <taxon>Bruguierivoracaceae</taxon>
        <taxon>Sodalis</taxon>
    </lineage>
</organism>
<dbReference type="HOGENOM" id="CLU_673735_0_0_6"/>
<protein>
    <submittedName>
        <fullName evidence="2">Glycosyl transferase group 1</fullName>
    </submittedName>
</protein>
<reference evidence="2 3" key="1">
    <citation type="journal article" date="2014" name="Genome Biol. Evol.">
        <title>Genome degeneration and adaptation in a nascent stage of symbiosis.</title>
        <authorList>
            <person name="Oakeson K.F."/>
            <person name="Gil R."/>
            <person name="Clayton A.L."/>
            <person name="Dunn D.M."/>
            <person name="von Niederhausern A.C."/>
            <person name="Hamil C."/>
            <person name="Aoyagi A."/>
            <person name="Duval B."/>
            <person name="Baca A."/>
            <person name="Silva F.J."/>
            <person name="Vallier A."/>
            <person name="Jackson D.G."/>
            <person name="Latorre A."/>
            <person name="Weiss R.B."/>
            <person name="Heddi A."/>
            <person name="Moya A."/>
            <person name="Dale C."/>
        </authorList>
    </citation>
    <scope>NUCLEOTIDE SEQUENCE [LARGE SCALE GENOMIC DNA]</scope>
    <source>
        <strain evidence="2 3">HS1</strain>
    </source>
</reference>
<dbReference type="AlphaFoldDB" id="W0HXE4"/>
<evidence type="ECO:0000313" key="3">
    <source>
        <dbReference type="Proteomes" id="UP000019028"/>
    </source>
</evidence>
<dbReference type="KEGG" id="sod:Sant_3525"/>